<keyword evidence="1" id="KW-1133">Transmembrane helix</keyword>
<protein>
    <submittedName>
        <fullName evidence="2">Uncharacterized protein</fullName>
    </submittedName>
</protein>
<sequence length="263" mass="29846">MISTFFETIFSSPISAVFLGIFILVLFALVVLVVVIAQFGTQLQYFATPIHDKIAGDAEHNAEQILEQARAQSRVIIATAEESAKNMLNEHKKETISFQEDQKKYLEELTAQSKKILTQQMGAITQSVETVATDFKVHITEIQASLDREEERFKQVIANESERLKESFVGVGTKTETEYHALIEETKKVLSENIEKDIKRTREVLSAYRSQQIEILNKNIVSMVEETARITLGKVLTLGEHRELIMKALQEAKQEDIFSTQKP</sequence>
<evidence type="ECO:0000313" key="2">
    <source>
        <dbReference type="EMBL" id="VAW32774.1"/>
    </source>
</evidence>
<gene>
    <name evidence="2" type="ORF">MNBD_CPR01-586</name>
</gene>
<dbReference type="EMBL" id="UOEV01000065">
    <property type="protein sequence ID" value="VAW32774.1"/>
    <property type="molecule type" value="Genomic_DNA"/>
</dbReference>
<dbReference type="AlphaFoldDB" id="A0A3B0VMC3"/>
<accession>A0A3B0VMC3</accession>
<proteinExistence type="predicted"/>
<organism evidence="2">
    <name type="scientific">hydrothermal vent metagenome</name>
    <dbReference type="NCBI Taxonomy" id="652676"/>
    <lineage>
        <taxon>unclassified sequences</taxon>
        <taxon>metagenomes</taxon>
        <taxon>ecological metagenomes</taxon>
    </lineage>
</organism>
<keyword evidence="1" id="KW-0812">Transmembrane</keyword>
<reference evidence="2" key="1">
    <citation type="submission" date="2018-06" db="EMBL/GenBank/DDBJ databases">
        <authorList>
            <person name="Zhirakovskaya E."/>
        </authorList>
    </citation>
    <scope>NUCLEOTIDE SEQUENCE</scope>
</reference>
<feature type="transmembrane region" description="Helical" evidence="1">
    <location>
        <begin position="14"/>
        <end position="37"/>
    </location>
</feature>
<keyword evidence="1" id="KW-0472">Membrane</keyword>
<evidence type="ECO:0000256" key="1">
    <source>
        <dbReference type="SAM" id="Phobius"/>
    </source>
</evidence>
<name>A0A3B0VMC3_9ZZZZ</name>